<dbReference type="EMBL" id="DSAC01000070">
    <property type="protein sequence ID" value="HHO74163.1"/>
    <property type="molecule type" value="Genomic_DNA"/>
</dbReference>
<comment type="caution">
    <text evidence="2">The sequence shown here is derived from an EMBL/GenBank/DDBJ whole genome shotgun (WGS) entry which is preliminary data.</text>
</comment>
<accession>A0A7C5SXB3</accession>
<organism evidence="2">
    <name type="scientific">Thermocrinis ruber</name>
    <dbReference type="NCBI Taxonomy" id="75906"/>
    <lineage>
        <taxon>Bacteria</taxon>
        <taxon>Pseudomonadati</taxon>
        <taxon>Aquificota</taxon>
        <taxon>Aquificia</taxon>
        <taxon>Aquificales</taxon>
        <taxon>Aquificaceae</taxon>
        <taxon>Thermocrinis</taxon>
    </lineage>
</organism>
<reference evidence="2" key="1">
    <citation type="journal article" date="2020" name="mSystems">
        <title>Genome- and Community-Level Interaction Insights into Carbon Utilization and Element Cycling Functions of Hydrothermarchaeota in Hydrothermal Sediment.</title>
        <authorList>
            <person name="Zhou Z."/>
            <person name="Liu Y."/>
            <person name="Xu W."/>
            <person name="Pan J."/>
            <person name="Luo Z.H."/>
            <person name="Li M."/>
        </authorList>
    </citation>
    <scope>NUCLEOTIDE SEQUENCE [LARGE SCALE GENOMIC DNA]</scope>
    <source>
        <strain evidence="2">SpSt-114</strain>
    </source>
</reference>
<proteinExistence type="predicted"/>
<dbReference type="AlphaFoldDB" id="A0A7C5SXB3"/>
<sequence>MAKYLGSVAFDRADVHIFSCGERVVLNVVWDYADTHSCPHTGSETNLTLFVDGLEELSAKLKELERDYGQARYGYAKDRTILPHIKELTSEVLT</sequence>
<name>A0A7C5SXB3_9AQUI</name>
<gene>
    <name evidence="2" type="ORF">ENN04_05915</name>
</gene>
<evidence type="ECO:0000256" key="1">
    <source>
        <dbReference type="SAM" id="Coils"/>
    </source>
</evidence>
<keyword evidence="1" id="KW-0175">Coiled coil</keyword>
<feature type="coiled-coil region" evidence="1">
    <location>
        <begin position="47"/>
        <end position="74"/>
    </location>
</feature>
<evidence type="ECO:0000313" key="2">
    <source>
        <dbReference type="EMBL" id="HHO74163.1"/>
    </source>
</evidence>
<protein>
    <submittedName>
        <fullName evidence="2">Uncharacterized protein</fullName>
    </submittedName>
</protein>